<proteinExistence type="inferred from homology"/>
<dbReference type="Pfam" id="PF04153">
    <property type="entry name" value="NOT2_3_5_C"/>
    <property type="match status" value="1"/>
</dbReference>
<dbReference type="GO" id="GO:0030015">
    <property type="term" value="C:CCR4-NOT core complex"/>
    <property type="evidence" value="ECO:0007669"/>
    <property type="project" value="InterPro"/>
</dbReference>
<comment type="caution">
    <text evidence="6">The sequence shown here is derived from an EMBL/GenBank/DDBJ whole genome shotgun (WGS) entry which is preliminary data.</text>
</comment>
<keyword evidence="2" id="KW-0805">Transcription regulation</keyword>
<feature type="compositionally biased region" description="Polar residues" evidence="4">
    <location>
        <begin position="545"/>
        <end position="562"/>
    </location>
</feature>
<protein>
    <recommendedName>
        <fullName evidence="5">NOT2/NOT3/NOT5 C-terminal domain-containing protein</fullName>
    </recommendedName>
</protein>
<keyword evidence="3" id="KW-0804">Transcription</keyword>
<dbReference type="GeneID" id="96002299"/>
<dbReference type="GO" id="GO:0006355">
    <property type="term" value="P:regulation of DNA-templated transcription"/>
    <property type="evidence" value="ECO:0007669"/>
    <property type="project" value="InterPro"/>
</dbReference>
<feature type="region of interest" description="Disordered" evidence="4">
    <location>
        <begin position="1"/>
        <end position="287"/>
    </location>
</feature>
<organism evidence="6 7">
    <name type="scientific">Cladosporium halotolerans</name>
    <dbReference type="NCBI Taxonomy" id="1052096"/>
    <lineage>
        <taxon>Eukaryota</taxon>
        <taxon>Fungi</taxon>
        <taxon>Dikarya</taxon>
        <taxon>Ascomycota</taxon>
        <taxon>Pezizomycotina</taxon>
        <taxon>Dothideomycetes</taxon>
        <taxon>Dothideomycetidae</taxon>
        <taxon>Cladosporiales</taxon>
        <taxon>Cladosporiaceae</taxon>
        <taxon>Cladosporium</taxon>
    </lineage>
</organism>
<dbReference type="PANTHER" id="PTHR23326">
    <property type="entry name" value="CCR4 NOT-RELATED"/>
    <property type="match status" value="1"/>
</dbReference>
<dbReference type="Proteomes" id="UP000803884">
    <property type="component" value="Unassembled WGS sequence"/>
</dbReference>
<dbReference type="GO" id="GO:0000289">
    <property type="term" value="P:nuclear-transcribed mRNA poly(A) tail shortening"/>
    <property type="evidence" value="ECO:0007669"/>
    <property type="project" value="UniProtKB-ARBA"/>
</dbReference>
<dbReference type="AlphaFoldDB" id="A0AB34L2M7"/>
<evidence type="ECO:0000313" key="6">
    <source>
        <dbReference type="EMBL" id="KAL1590381.1"/>
    </source>
</evidence>
<feature type="compositionally biased region" description="Polar residues" evidence="4">
    <location>
        <begin position="212"/>
        <end position="238"/>
    </location>
</feature>
<feature type="compositionally biased region" description="Polar residues" evidence="4">
    <location>
        <begin position="251"/>
        <end position="272"/>
    </location>
</feature>
<feature type="region of interest" description="Disordered" evidence="4">
    <location>
        <begin position="533"/>
        <end position="581"/>
    </location>
</feature>
<evidence type="ECO:0000256" key="4">
    <source>
        <dbReference type="SAM" id="MobiDB-lite"/>
    </source>
</evidence>
<name>A0AB34L2M7_9PEZI</name>
<feature type="compositionally biased region" description="Polar residues" evidence="4">
    <location>
        <begin position="192"/>
        <end position="203"/>
    </location>
</feature>
<gene>
    <name evidence="6" type="ORF">WHR41_00855</name>
</gene>
<evidence type="ECO:0000313" key="7">
    <source>
        <dbReference type="Proteomes" id="UP000803884"/>
    </source>
</evidence>
<evidence type="ECO:0000256" key="1">
    <source>
        <dbReference type="ARBA" id="ARBA00007682"/>
    </source>
</evidence>
<feature type="compositionally biased region" description="Low complexity" evidence="4">
    <location>
        <begin position="124"/>
        <end position="189"/>
    </location>
</feature>
<evidence type="ECO:0000256" key="3">
    <source>
        <dbReference type="ARBA" id="ARBA00023163"/>
    </source>
</evidence>
<dbReference type="InterPro" id="IPR040168">
    <property type="entry name" value="Not2/3/5"/>
</dbReference>
<feature type="compositionally biased region" description="Low complexity" evidence="4">
    <location>
        <begin position="563"/>
        <end position="581"/>
    </location>
</feature>
<accession>A0AB34L2M7</accession>
<sequence>MRSMNMPGYGSQQQQPGGAARQTPRLQNTQKPGLGNGTGWGFGLPGGNAGGAAPGGFAGAAAAGAGLGGAPGLGPRPTQLSGFAQVMGGGSQAPIDMSDFPSLSGGPQPSSNTGQSNWNSNILRQPQQQHPQPIQQQRAPQQQTQAPQHPQQPQQQTQPQQQPQQHQQSQQQRAPSATLSQQSTDQSDSNRTRQQSADQSSGGDNEFPPLGVQTNVEAFGQSTTPGGPTLRSPDTQASGHPMQLPFRDNNTHTQQAPIGQPLAPTTSNQQPPHSVLAAPQQPAAPTNGVKRYADMTEAEKFGLEGLSAAYEARKNLEAGLPVDETLPPIMRNPIFFGQDLSALGMDLDSNEPLYPTFTPFPAANSSGSAFDFHDRHTIPDFHLPPAYTVNNVPPLAGRVAALSDETLFCIFYTMPHDIMQELAAQELTARDWRWHKLLRQWLQKDTREANTTSSMQILDLTNGAPIAVPPVRVSERVERGVYVFFDVMNWRRERREFVLNYDELDQRFAMGGAIQVANGGPIMAPGGGSLGSVPSGAVSQGGMGSSNIPSAGSQTGMGSSNIPSAGSQQSGMGSSGIPGAH</sequence>
<dbReference type="InterPro" id="IPR038635">
    <property type="entry name" value="CCR4-NOT_su2/3/5_C_sf"/>
</dbReference>
<dbReference type="InterPro" id="IPR007282">
    <property type="entry name" value="NOT2/3/5_C"/>
</dbReference>
<dbReference type="Gene3D" id="2.30.30.1020">
    <property type="entry name" value="CCR4-NOT complex subunit 2/3/5, C-terminal domain"/>
    <property type="match status" value="1"/>
</dbReference>
<dbReference type="EMBL" id="JAAQHG020000002">
    <property type="protein sequence ID" value="KAL1590381.1"/>
    <property type="molecule type" value="Genomic_DNA"/>
</dbReference>
<evidence type="ECO:0000259" key="5">
    <source>
        <dbReference type="Pfam" id="PF04153"/>
    </source>
</evidence>
<evidence type="ECO:0000256" key="2">
    <source>
        <dbReference type="ARBA" id="ARBA00023015"/>
    </source>
</evidence>
<feature type="compositionally biased region" description="Low complexity" evidence="4">
    <location>
        <begin position="7"/>
        <end position="18"/>
    </location>
</feature>
<feature type="compositionally biased region" description="Gly residues" evidence="4">
    <location>
        <begin position="34"/>
        <end position="58"/>
    </location>
</feature>
<dbReference type="RefSeq" id="XP_069233486.1">
    <property type="nucleotide sequence ID" value="XM_069369461.1"/>
</dbReference>
<feature type="compositionally biased region" description="Polar residues" evidence="4">
    <location>
        <begin position="105"/>
        <end position="123"/>
    </location>
</feature>
<keyword evidence="7" id="KW-1185">Reference proteome</keyword>
<feature type="domain" description="NOT2/NOT3/NOT5 C-terminal" evidence="5">
    <location>
        <begin position="374"/>
        <end position="504"/>
    </location>
</feature>
<comment type="similarity">
    <text evidence="1">Belongs to the CNOT2/3/5 family.</text>
</comment>
<reference evidence="6 7" key="1">
    <citation type="journal article" date="2020" name="Microbiol. Resour. Announc.">
        <title>Draft Genome Sequence of a Cladosporium Species Isolated from the Mesophotic Ascidian Didemnum maculosum.</title>
        <authorList>
            <person name="Gioti A."/>
            <person name="Siaperas R."/>
            <person name="Nikolaivits E."/>
            <person name="Le Goff G."/>
            <person name="Ouazzani J."/>
            <person name="Kotoulas G."/>
            <person name="Topakas E."/>
        </authorList>
    </citation>
    <scope>NUCLEOTIDE SEQUENCE [LARGE SCALE GENOMIC DNA]</scope>
    <source>
        <strain evidence="6 7">TM138-S3</strain>
    </source>
</reference>